<dbReference type="GeneTree" id="ENSGT00940000165889"/>
<reference evidence="25" key="2">
    <citation type="submission" date="2004-02" db="EMBL/GenBank/DDBJ databases">
        <authorList>
            <consortium name="Genoscope"/>
            <consortium name="Whitehead Institute Centre for Genome Research"/>
        </authorList>
    </citation>
    <scope>NUCLEOTIDE SEQUENCE</scope>
</reference>
<gene>
    <name evidence="25" type="ORF">GSTENG00003865001</name>
</gene>
<dbReference type="GO" id="GO:0000139">
    <property type="term" value="C:Golgi membrane"/>
    <property type="evidence" value="ECO:0007669"/>
    <property type="project" value="UniProtKB-SubCell"/>
</dbReference>
<keyword evidence="6" id="KW-0735">Signal-anchor</keyword>
<evidence type="ECO:0000256" key="18">
    <source>
        <dbReference type="ARBA" id="ARBA00042545"/>
    </source>
</evidence>
<organism evidence="25">
    <name type="scientific">Tetraodon nigroviridis</name>
    <name type="common">Spotted green pufferfish</name>
    <name type="synonym">Chelonodon nigroviridis</name>
    <dbReference type="NCBI Taxonomy" id="99883"/>
    <lineage>
        <taxon>Eukaryota</taxon>
        <taxon>Metazoa</taxon>
        <taxon>Chordata</taxon>
        <taxon>Craniata</taxon>
        <taxon>Vertebrata</taxon>
        <taxon>Euteleostomi</taxon>
        <taxon>Actinopterygii</taxon>
        <taxon>Neopterygii</taxon>
        <taxon>Teleostei</taxon>
        <taxon>Neoteleostei</taxon>
        <taxon>Acanthomorphata</taxon>
        <taxon>Eupercaria</taxon>
        <taxon>Tetraodontiformes</taxon>
        <taxon>Tetradontoidea</taxon>
        <taxon>Tetraodontidae</taxon>
        <taxon>Tetraodon</taxon>
    </lineage>
</organism>
<dbReference type="STRING" id="99883.ENSTNIP00000005314"/>
<keyword evidence="3" id="KW-0328">Glycosyltransferase</keyword>
<evidence type="ECO:0000256" key="23">
    <source>
        <dbReference type="ARBA" id="ARBA00049539"/>
    </source>
</evidence>
<evidence type="ECO:0000256" key="15">
    <source>
        <dbReference type="ARBA" id="ARBA00041341"/>
    </source>
</evidence>
<dbReference type="HOGENOM" id="CLU_032020_3_2_1"/>
<dbReference type="GO" id="GO:0047291">
    <property type="term" value="F:lactosylceramide alpha-2,3-sialyltransferase activity"/>
    <property type="evidence" value="ECO:0007669"/>
    <property type="project" value="UniProtKB-EC"/>
</dbReference>
<name>Q4TB83_TETNG</name>
<proteinExistence type="inferred from homology"/>
<reference evidence="25 27" key="1">
    <citation type="journal article" date="2004" name="Nature">
        <title>Genome duplication in the teleost fish Tetraodon nigroviridis reveals the early vertebrate proto-karyotype.</title>
        <authorList>
            <person name="Jaillon O."/>
            <person name="Aury J.-M."/>
            <person name="Brunet F."/>
            <person name="Petit J.-L."/>
            <person name="Stange-Thomann N."/>
            <person name="Mauceli E."/>
            <person name="Bouneau L."/>
            <person name="Fischer C."/>
            <person name="Ozouf-Costaz C."/>
            <person name="Bernot A."/>
            <person name="Nicaud S."/>
            <person name="Jaffe D."/>
            <person name="Fisher S."/>
            <person name="Lutfalla G."/>
            <person name="Dossat C."/>
            <person name="Segurens B."/>
            <person name="Dasilva C."/>
            <person name="Salanoubat M."/>
            <person name="Levy M."/>
            <person name="Boudet N."/>
            <person name="Castellano S."/>
            <person name="Anthouard V."/>
            <person name="Jubin C."/>
            <person name="Castelli V."/>
            <person name="Katinka M."/>
            <person name="Vacherie B."/>
            <person name="Biemont C."/>
            <person name="Skalli Z."/>
            <person name="Cattolico L."/>
            <person name="Poulain J."/>
            <person name="De Berardinis V."/>
            <person name="Cruaud C."/>
            <person name="Duprat S."/>
            <person name="Brottier P."/>
            <person name="Coutanceau J.-P."/>
            <person name="Gouzy J."/>
            <person name="Parra G."/>
            <person name="Lardier G."/>
            <person name="Chapple C."/>
            <person name="McKernan K.J."/>
            <person name="McEwan P."/>
            <person name="Bosak S."/>
            <person name="Kellis M."/>
            <person name="Volff J.-N."/>
            <person name="Guigo R."/>
            <person name="Zody M.C."/>
            <person name="Mesirov J."/>
            <person name="Lindblad-Toh K."/>
            <person name="Birren B."/>
            <person name="Nusbaum C."/>
            <person name="Kahn D."/>
            <person name="Robinson-Rechavi M."/>
            <person name="Laudet V."/>
            <person name="Schachter V."/>
            <person name="Quetier F."/>
            <person name="Saurin W."/>
            <person name="Scarpelli C."/>
            <person name="Wincker P."/>
            <person name="Lander E.S."/>
            <person name="Weissenbach J."/>
            <person name="Roest Crollius H."/>
        </authorList>
    </citation>
    <scope>NUCLEOTIDE SEQUENCE [LARGE SCALE GENOMIC DNA]</scope>
</reference>
<evidence type="ECO:0000313" key="25">
    <source>
        <dbReference type="EMBL" id="CAF89849.1"/>
    </source>
</evidence>
<reference evidence="26" key="3">
    <citation type="submission" date="2025-05" db="UniProtKB">
        <authorList>
            <consortium name="Ensembl"/>
        </authorList>
    </citation>
    <scope>IDENTIFICATION</scope>
</reference>
<dbReference type="InterPro" id="IPR051142">
    <property type="entry name" value="Glycosyltransferase_29"/>
</dbReference>
<keyword evidence="9" id="KW-0443">Lipid metabolism</keyword>
<protein>
    <recommendedName>
        <fullName evidence="14">Lactosylceramide alpha-2,3-sialyltransferase</fullName>
        <ecNumber evidence="13">2.4.3.9</ecNumber>
    </recommendedName>
    <alternativeName>
        <fullName evidence="15">CMP-NeuAc:lactosylceramide alpha-2,3-sialyltransferase</fullName>
    </alternativeName>
    <alternativeName>
        <fullName evidence="18">Ganglioside GM3 synthase</fullName>
    </alternativeName>
    <alternativeName>
        <fullName evidence="17">ST3Gal V</fullName>
    </alternativeName>
    <alternativeName>
        <fullName evidence="16">Sialyltransferase 9</fullName>
    </alternativeName>
</protein>
<dbReference type="Ensembl" id="ENSTNIT00000005460.1">
    <property type="protein sequence ID" value="ENSTNIP00000005314.1"/>
    <property type="gene ID" value="ENSTNIG00000002754.1"/>
</dbReference>
<keyword evidence="12" id="KW-0325">Glycoprotein</keyword>
<dbReference type="Proteomes" id="UP000007303">
    <property type="component" value="Unassembled WGS sequence"/>
</dbReference>
<evidence type="ECO:0000256" key="5">
    <source>
        <dbReference type="ARBA" id="ARBA00022692"/>
    </source>
</evidence>
<evidence type="ECO:0000256" key="8">
    <source>
        <dbReference type="ARBA" id="ARBA00023034"/>
    </source>
</evidence>
<keyword evidence="27" id="KW-1185">Reference proteome</keyword>
<keyword evidence="7 24" id="KW-1133">Transmembrane helix</keyword>
<dbReference type="FunFam" id="3.90.1480.20:FF:000006">
    <property type="entry name" value="ST3 beta-galactoside alpha-2,3-sialyltransferase 5"/>
    <property type="match status" value="1"/>
</dbReference>
<dbReference type="EC" id="2.4.3.9" evidence="13"/>
<evidence type="ECO:0000313" key="27">
    <source>
        <dbReference type="Proteomes" id="UP000007303"/>
    </source>
</evidence>
<dbReference type="GO" id="GO:0006629">
    <property type="term" value="P:lipid metabolic process"/>
    <property type="evidence" value="ECO:0007669"/>
    <property type="project" value="UniProtKB-KW"/>
</dbReference>
<comment type="subcellular location">
    <subcellularLocation>
        <location evidence="1">Golgi apparatus membrane</location>
        <topology evidence="1">Single-pass type II membrane protein</topology>
    </subcellularLocation>
</comment>
<dbReference type="KEGG" id="tng:GSTEN00003865G001"/>
<dbReference type="EMBL" id="CAAE01007180">
    <property type="protein sequence ID" value="CAF89849.1"/>
    <property type="molecule type" value="Genomic_DNA"/>
</dbReference>
<comment type="similarity">
    <text evidence="2">Belongs to the glycosyltransferase 29 family.</text>
</comment>
<dbReference type="OrthoDB" id="10264956at2759"/>
<evidence type="ECO:0000256" key="17">
    <source>
        <dbReference type="ARBA" id="ARBA00041976"/>
    </source>
</evidence>
<feature type="transmembrane region" description="Helical" evidence="24">
    <location>
        <begin position="53"/>
        <end position="73"/>
    </location>
</feature>
<dbReference type="PANTHER" id="PTHR13713">
    <property type="entry name" value="SIALYLTRANSFERASE"/>
    <property type="match status" value="1"/>
</dbReference>
<evidence type="ECO:0000256" key="24">
    <source>
        <dbReference type="SAM" id="Phobius"/>
    </source>
</evidence>
<dbReference type="PANTHER" id="PTHR13713:SF94">
    <property type="entry name" value="ST3 BETA-GALACTOSIDE ALPHA-2,3-SIALYLTRANSFERASE 5, LIKE"/>
    <property type="match status" value="1"/>
</dbReference>
<evidence type="ECO:0000256" key="4">
    <source>
        <dbReference type="ARBA" id="ARBA00022679"/>
    </source>
</evidence>
<keyword evidence="5 24" id="KW-0812">Transmembrane</keyword>
<evidence type="ECO:0000256" key="9">
    <source>
        <dbReference type="ARBA" id="ARBA00023098"/>
    </source>
</evidence>
<keyword evidence="10 24" id="KW-0472">Membrane</keyword>
<keyword evidence="4" id="KW-0808">Transferase</keyword>
<keyword evidence="8" id="KW-0333">Golgi apparatus</keyword>
<evidence type="ECO:0000256" key="21">
    <source>
        <dbReference type="ARBA" id="ARBA00048050"/>
    </source>
</evidence>
<evidence type="ECO:0000256" key="7">
    <source>
        <dbReference type="ARBA" id="ARBA00022989"/>
    </source>
</evidence>
<comment type="catalytic activity">
    <reaction evidence="22">
        <text>ganglioside GA2 (d18:1(4E)/18:0) + CMP-N-acetyl-beta-neuraminate = ganglioside GM2 (d18:1(4E)/18:0) + CMP + H(+)</text>
        <dbReference type="Rhea" id="RHEA:41776"/>
        <dbReference type="ChEBI" id="CHEBI:15378"/>
        <dbReference type="ChEBI" id="CHEBI:57812"/>
        <dbReference type="ChEBI" id="CHEBI:60377"/>
        <dbReference type="ChEBI" id="CHEBI:78485"/>
        <dbReference type="ChEBI" id="CHEBI:78486"/>
    </reaction>
    <physiologicalReaction direction="left-to-right" evidence="22">
        <dbReference type="Rhea" id="RHEA:41777"/>
    </physiologicalReaction>
</comment>
<dbReference type="Pfam" id="PF00777">
    <property type="entry name" value="Glyco_transf_29"/>
    <property type="match status" value="1"/>
</dbReference>
<evidence type="ECO:0000256" key="11">
    <source>
        <dbReference type="ARBA" id="ARBA00023157"/>
    </source>
</evidence>
<dbReference type="OMA" id="MWFWKEV"/>
<evidence type="ECO:0000256" key="12">
    <source>
        <dbReference type="ARBA" id="ARBA00023180"/>
    </source>
</evidence>
<evidence type="ECO:0000256" key="14">
    <source>
        <dbReference type="ARBA" id="ARBA00039792"/>
    </source>
</evidence>
<evidence type="ECO:0000256" key="2">
    <source>
        <dbReference type="ARBA" id="ARBA00006003"/>
    </source>
</evidence>
<comment type="catalytic activity">
    <reaction evidence="21">
        <text>a beta-D-Gal-(1&lt;-&gt;1')-ceramide + CMP-N-acetyl-beta-neuraminate = N-acetyl-alpha-neuraminosyl-(2-&gt;3)-beta-D-galactosyl-(1&lt;-&gt;1')-ceramide + CMP + H(+)</text>
        <dbReference type="Rhea" id="RHEA:41780"/>
        <dbReference type="ChEBI" id="CHEBI:15378"/>
        <dbReference type="ChEBI" id="CHEBI:57812"/>
        <dbReference type="ChEBI" id="CHEBI:60377"/>
        <dbReference type="ChEBI" id="CHEBI:82643"/>
        <dbReference type="ChEBI" id="CHEBI:143593"/>
    </reaction>
    <physiologicalReaction direction="left-to-right" evidence="21">
        <dbReference type="Rhea" id="RHEA:41781"/>
    </physiologicalReaction>
</comment>
<dbReference type="InterPro" id="IPR038578">
    <property type="entry name" value="GT29-like_sf"/>
</dbReference>
<evidence type="ECO:0000313" key="26">
    <source>
        <dbReference type="Ensembl" id="ENSTNIP00000005314.1"/>
    </source>
</evidence>
<evidence type="ECO:0000256" key="1">
    <source>
        <dbReference type="ARBA" id="ARBA00004323"/>
    </source>
</evidence>
<evidence type="ECO:0000256" key="22">
    <source>
        <dbReference type="ARBA" id="ARBA00048805"/>
    </source>
</evidence>
<accession>Q4TB83</accession>
<evidence type="ECO:0000256" key="19">
    <source>
        <dbReference type="ARBA" id="ARBA00043651"/>
    </source>
</evidence>
<evidence type="ECO:0000256" key="16">
    <source>
        <dbReference type="ARBA" id="ARBA00041896"/>
    </source>
</evidence>
<comment type="catalytic activity">
    <reaction evidence="23">
        <text>ganglioside GA1 (d18:1(4E)/18:0) + CMP-N-acetyl-beta-neuraminate = ganglioside GM1 (d18:1(4E)/18:0) + CMP + H(+)</text>
        <dbReference type="Rhea" id="RHEA:41784"/>
        <dbReference type="ChEBI" id="CHEBI:15378"/>
        <dbReference type="ChEBI" id="CHEBI:57812"/>
        <dbReference type="ChEBI" id="CHEBI:60377"/>
        <dbReference type="ChEBI" id="CHEBI:73110"/>
        <dbReference type="ChEBI" id="CHEBI:78484"/>
    </reaction>
    <physiologicalReaction direction="left-to-right" evidence="23">
        <dbReference type="Rhea" id="RHEA:41785"/>
    </physiologicalReaction>
</comment>
<comment type="function">
    <text evidence="20">Transfers the sialyl group (N-acetyl-alpha-neuraminyl or NeuAc) from CMP-NeuAc to the non-reducing terminal galactose (Gal) of glycosphingolipids forming gangliosides (important molecules involved in the regulation of multiple cellular processes, including cell proliferation and differentiation, apoptosis, embryogenesis, development, and oncogenesis). Mainly involved in the biosynthesis of ganglioside GM3 but can also use different glycolipids as substrate acceptors such as D-galactosylceramide (GalCer), asialo-GM2 (GA2) and asialo-GM1 (GA1), although less preferentially than beta-D-Gal-(1-&gt;4)-beta-D-Glc-(1&lt;-&gt;1)-Cer (LacCer).</text>
</comment>
<evidence type="ECO:0000256" key="13">
    <source>
        <dbReference type="ARBA" id="ARBA00039111"/>
    </source>
</evidence>
<keyword evidence="11" id="KW-1015">Disulfide bond</keyword>
<comment type="catalytic activity">
    <reaction evidence="19">
        <text>a beta-D-Gal-(1-&gt;4)-beta-D-Glc-(1&lt;-&gt;1)-Cer(d18:1(4E)) + CMP-N-acetyl-beta-neuraminate = a ganglioside GM3 (d18:1(4E)) + CMP + H(+)</text>
        <dbReference type="Rhea" id="RHEA:18417"/>
        <dbReference type="ChEBI" id="CHEBI:15378"/>
        <dbReference type="ChEBI" id="CHEBI:17950"/>
        <dbReference type="ChEBI" id="CHEBI:57812"/>
        <dbReference type="ChEBI" id="CHEBI:60065"/>
        <dbReference type="ChEBI" id="CHEBI:60377"/>
        <dbReference type="EC" id="2.4.3.9"/>
    </reaction>
    <physiologicalReaction direction="left-to-right" evidence="19">
        <dbReference type="Rhea" id="RHEA:18418"/>
    </physiologicalReaction>
</comment>
<evidence type="ECO:0000256" key="10">
    <source>
        <dbReference type="ARBA" id="ARBA00023136"/>
    </source>
</evidence>
<dbReference type="AlphaFoldDB" id="Q4TB83"/>
<evidence type="ECO:0000256" key="3">
    <source>
        <dbReference type="ARBA" id="ARBA00022676"/>
    </source>
</evidence>
<sequence length="390" mass="42998">MVTLNHLSEEDPSDDSPLLPEAVEAATPLRLFHRQPITKPDSWDFFLGRSQNLALGAVLLFGCYSAVLIPAYFPLKTVVSPSDTNQHTNQVLLNRSASLLSDPCRPRWCLKHPWPLSCSGGLLNIPVFVQQDGPASWDLQPPLGFQGSEEHLALALASLPQPGLPPQLSRDGSCRRCVVVGSGGVLHGSQLGTHIDQYDVIIRMNNAPVAGFERDAGSHTTVRLMYPEGAPRSTNEYQDTTMVALVVFKSLDLDWLTSVVTKQPLGFWSKLWFWREVVDDIPLKPESFRILHPEIIHRTGQVLKRYTMTQGNMVPTLGASAVVMALQVCDQVSLAGFGYDMRHPESRLHYYETIPMGAMKAQVVHDISAEKLFLRDLVSAGAVTDLTGAL</sequence>
<evidence type="ECO:0000256" key="6">
    <source>
        <dbReference type="ARBA" id="ARBA00022968"/>
    </source>
</evidence>
<dbReference type="Gene3D" id="3.90.1480.20">
    <property type="entry name" value="Glycosyl transferase family 29"/>
    <property type="match status" value="1"/>
</dbReference>
<evidence type="ECO:0000256" key="20">
    <source>
        <dbReference type="ARBA" id="ARBA00045587"/>
    </source>
</evidence>
<dbReference type="InterPro" id="IPR001675">
    <property type="entry name" value="Glyco_trans_29"/>
</dbReference>